<dbReference type="EMBL" id="CADCVS010000193">
    <property type="protein sequence ID" value="CAA9490318.1"/>
    <property type="molecule type" value="Genomic_DNA"/>
</dbReference>
<reference evidence="3" key="1">
    <citation type="submission" date="2020-02" db="EMBL/GenBank/DDBJ databases">
        <authorList>
            <person name="Meier V. D."/>
        </authorList>
    </citation>
    <scope>NUCLEOTIDE SEQUENCE</scope>
    <source>
        <strain evidence="3">AVDCRST_MAG30</strain>
    </source>
</reference>
<feature type="signal peptide" evidence="1">
    <location>
        <begin position="1"/>
        <end position="25"/>
    </location>
</feature>
<sequence>MRPALRTLLLAAALFGVQAPGEAAADSGHALAVSVAKQGPRPAASARERRTQARVRRAFDAAGLRLGSDSFAVPGLGRSRNVVGIHDARATCLHVLMAHADTMPRTPGAQDNASGLGVLVALAPRLARIEPRCDVWLVATGAEERNYTGRPDHLGATALVRRVAALGRRGDLRLALSLDEVGRGSRMRLRSPVPRQRRSVEREVIGAARGTGLAVRWQRDAGEGNSDHREFELAGLPAAKLGVPDNPCRHEPCDTAGKLTASTFPKVRRLLERLLR</sequence>
<accession>A0A6J4S6P8</accession>
<evidence type="ECO:0000313" key="3">
    <source>
        <dbReference type="EMBL" id="CAA9490318.1"/>
    </source>
</evidence>
<name>A0A6J4S6P8_9ACTN</name>
<dbReference type="Pfam" id="PF04389">
    <property type="entry name" value="Peptidase_M28"/>
    <property type="match status" value="1"/>
</dbReference>
<dbReference type="GO" id="GO:0006508">
    <property type="term" value="P:proteolysis"/>
    <property type="evidence" value="ECO:0007669"/>
    <property type="project" value="InterPro"/>
</dbReference>
<dbReference type="InterPro" id="IPR007484">
    <property type="entry name" value="Peptidase_M28"/>
</dbReference>
<protein>
    <recommendedName>
        <fullName evidence="2">Peptidase M28 domain-containing protein</fullName>
    </recommendedName>
</protein>
<dbReference type="InterPro" id="IPR045175">
    <property type="entry name" value="M28_fam"/>
</dbReference>
<dbReference type="GO" id="GO:0008235">
    <property type="term" value="F:metalloexopeptidase activity"/>
    <property type="evidence" value="ECO:0007669"/>
    <property type="project" value="InterPro"/>
</dbReference>
<feature type="domain" description="Peptidase M28" evidence="2">
    <location>
        <begin position="81"/>
        <end position="271"/>
    </location>
</feature>
<dbReference type="PANTHER" id="PTHR12147:SF26">
    <property type="entry name" value="PEPTIDASE M28 DOMAIN-CONTAINING PROTEIN"/>
    <property type="match status" value="1"/>
</dbReference>
<dbReference type="Gene3D" id="3.40.630.10">
    <property type="entry name" value="Zn peptidases"/>
    <property type="match status" value="1"/>
</dbReference>
<evidence type="ECO:0000256" key="1">
    <source>
        <dbReference type="SAM" id="SignalP"/>
    </source>
</evidence>
<feature type="chain" id="PRO_5026756359" description="Peptidase M28 domain-containing protein" evidence="1">
    <location>
        <begin position="26"/>
        <end position="276"/>
    </location>
</feature>
<dbReference type="PANTHER" id="PTHR12147">
    <property type="entry name" value="METALLOPEPTIDASE M28 FAMILY MEMBER"/>
    <property type="match status" value="1"/>
</dbReference>
<dbReference type="SUPFAM" id="SSF53187">
    <property type="entry name" value="Zn-dependent exopeptidases"/>
    <property type="match status" value="1"/>
</dbReference>
<dbReference type="AlphaFoldDB" id="A0A6J4S6P8"/>
<organism evidence="3">
    <name type="scientific">uncultured Solirubrobacteraceae bacterium</name>
    <dbReference type="NCBI Taxonomy" id="1162706"/>
    <lineage>
        <taxon>Bacteria</taxon>
        <taxon>Bacillati</taxon>
        <taxon>Actinomycetota</taxon>
        <taxon>Thermoleophilia</taxon>
        <taxon>Solirubrobacterales</taxon>
        <taxon>Solirubrobacteraceae</taxon>
        <taxon>environmental samples</taxon>
    </lineage>
</organism>
<keyword evidence="1" id="KW-0732">Signal</keyword>
<gene>
    <name evidence="3" type="ORF">AVDCRST_MAG30-1327</name>
</gene>
<evidence type="ECO:0000259" key="2">
    <source>
        <dbReference type="Pfam" id="PF04389"/>
    </source>
</evidence>
<proteinExistence type="predicted"/>